<evidence type="ECO:0000256" key="5">
    <source>
        <dbReference type="SAM" id="MobiDB-lite"/>
    </source>
</evidence>
<evidence type="ECO:0000313" key="8">
    <source>
        <dbReference type="Proteomes" id="UP001379533"/>
    </source>
</evidence>
<evidence type="ECO:0000256" key="3">
    <source>
        <dbReference type="ARBA" id="ARBA00022777"/>
    </source>
</evidence>
<dbReference type="Gene3D" id="3.30.200.20">
    <property type="entry name" value="Phosphorylase Kinase, domain 1"/>
    <property type="match status" value="1"/>
</dbReference>
<sequence>MVEAAFTRGAILGRKYTLGDIIGEGPTGAIFAAEERFRAQRVAIKVAKLPASIRTRQFMRDTEAAQAVRSENVIFVYDVGVEGDTPYVVTEWLEGKNLAELAAEYGPFPVGEAVGYVLQACNGLQELHAARVAHRNIKPSNLFLTKAADGGPLVKILDVGLSSTEFALEGEAEGALLDALKFASPERLVARPRSGFDARTDVWSLAVTLYVLVTGKFPFDGASTAEVREAIARGVFPKLSERLPDAPRSLDEVIALALTTEADGRTASMADFARALEPFAMPPSVSVEAASPSPMVEDLASLASPAAPPPPPEDIASVQEESAPAVEEPPPPRESVRTAAATDAVELESRPSASVPPDRTAPGAITAVPPASSAGTTAPSTSRRSMVIAAAAVVLLVGFAARLGRSPAAPEPAAPPAETRLLPDEAVTPQAQDTTPASAEETPAPSATAHDGQDGHDAGASASPPRRSRRR</sequence>
<gene>
    <name evidence="7" type="ORF">LZC95_11950</name>
</gene>
<keyword evidence="4" id="KW-0067">ATP-binding</keyword>
<feature type="domain" description="Protein kinase" evidence="6">
    <location>
        <begin position="16"/>
        <end position="280"/>
    </location>
</feature>
<keyword evidence="2" id="KW-0547">Nucleotide-binding</keyword>
<feature type="region of interest" description="Disordered" evidence="5">
    <location>
        <begin position="406"/>
        <end position="471"/>
    </location>
</feature>
<dbReference type="CDD" id="cd14014">
    <property type="entry name" value="STKc_PknB_like"/>
    <property type="match status" value="1"/>
</dbReference>
<dbReference type="GO" id="GO:0004674">
    <property type="term" value="F:protein serine/threonine kinase activity"/>
    <property type="evidence" value="ECO:0007669"/>
    <property type="project" value="UniProtKB-KW"/>
</dbReference>
<reference evidence="7 8" key="1">
    <citation type="submission" date="2021-12" db="EMBL/GenBank/DDBJ databases">
        <title>Discovery of the Pendulisporaceae a myxobacterial family with distinct sporulation behavior and unique specialized metabolism.</title>
        <authorList>
            <person name="Garcia R."/>
            <person name="Popoff A."/>
            <person name="Bader C.D."/>
            <person name="Loehr J."/>
            <person name="Walesch S."/>
            <person name="Walt C."/>
            <person name="Boldt J."/>
            <person name="Bunk B."/>
            <person name="Haeckl F.J.F.P.J."/>
            <person name="Gunesch A.P."/>
            <person name="Birkelbach J."/>
            <person name="Nuebel U."/>
            <person name="Pietschmann T."/>
            <person name="Bach T."/>
            <person name="Mueller R."/>
        </authorList>
    </citation>
    <scope>NUCLEOTIDE SEQUENCE [LARGE SCALE GENOMIC DNA]</scope>
    <source>
        <strain evidence="7 8">MSr12523</strain>
    </source>
</reference>
<keyword evidence="7" id="KW-0723">Serine/threonine-protein kinase</keyword>
<dbReference type="EMBL" id="CP089982">
    <property type="protein sequence ID" value="WXA97543.1"/>
    <property type="molecule type" value="Genomic_DNA"/>
</dbReference>
<evidence type="ECO:0000313" key="7">
    <source>
        <dbReference type="EMBL" id="WXA97543.1"/>
    </source>
</evidence>
<dbReference type="InterPro" id="IPR000719">
    <property type="entry name" value="Prot_kinase_dom"/>
</dbReference>
<feature type="region of interest" description="Disordered" evidence="5">
    <location>
        <begin position="301"/>
        <end position="383"/>
    </location>
</feature>
<keyword evidence="1" id="KW-0808">Transferase</keyword>
<dbReference type="Gene3D" id="1.10.510.10">
    <property type="entry name" value="Transferase(Phosphotransferase) domain 1"/>
    <property type="match status" value="1"/>
</dbReference>
<feature type="compositionally biased region" description="Low complexity" evidence="5">
    <location>
        <begin position="366"/>
        <end position="382"/>
    </location>
</feature>
<organism evidence="7 8">
    <name type="scientific">Pendulispora brunnea</name>
    <dbReference type="NCBI Taxonomy" id="2905690"/>
    <lineage>
        <taxon>Bacteria</taxon>
        <taxon>Pseudomonadati</taxon>
        <taxon>Myxococcota</taxon>
        <taxon>Myxococcia</taxon>
        <taxon>Myxococcales</taxon>
        <taxon>Sorangiineae</taxon>
        <taxon>Pendulisporaceae</taxon>
        <taxon>Pendulispora</taxon>
    </lineage>
</organism>
<keyword evidence="8" id="KW-1185">Reference proteome</keyword>
<dbReference type="SUPFAM" id="SSF56112">
    <property type="entry name" value="Protein kinase-like (PK-like)"/>
    <property type="match status" value="1"/>
</dbReference>
<dbReference type="RefSeq" id="WP_394848165.1">
    <property type="nucleotide sequence ID" value="NZ_CP089982.1"/>
</dbReference>
<accession>A0ABZ2KFS0</accession>
<dbReference type="PROSITE" id="PS50011">
    <property type="entry name" value="PROTEIN_KINASE_DOM"/>
    <property type="match status" value="1"/>
</dbReference>
<protein>
    <submittedName>
        <fullName evidence="7">Serine/threonine protein kinase</fullName>
    </submittedName>
</protein>
<proteinExistence type="predicted"/>
<dbReference type="InterPro" id="IPR011009">
    <property type="entry name" value="Kinase-like_dom_sf"/>
</dbReference>
<keyword evidence="3 7" id="KW-0418">Kinase</keyword>
<dbReference type="Pfam" id="PF00069">
    <property type="entry name" value="Pkinase"/>
    <property type="match status" value="1"/>
</dbReference>
<feature type="compositionally biased region" description="Low complexity" evidence="5">
    <location>
        <begin position="434"/>
        <end position="449"/>
    </location>
</feature>
<name>A0ABZ2KFS0_9BACT</name>
<dbReference type="PANTHER" id="PTHR43289:SF6">
    <property type="entry name" value="SERINE_THREONINE-PROTEIN KINASE NEKL-3"/>
    <property type="match status" value="1"/>
</dbReference>
<dbReference type="PANTHER" id="PTHR43289">
    <property type="entry name" value="MITOGEN-ACTIVATED PROTEIN KINASE KINASE KINASE 20-RELATED"/>
    <property type="match status" value="1"/>
</dbReference>
<evidence type="ECO:0000256" key="1">
    <source>
        <dbReference type="ARBA" id="ARBA00022679"/>
    </source>
</evidence>
<evidence type="ECO:0000256" key="2">
    <source>
        <dbReference type="ARBA" id="ARBA00022741"/>
    </source>
</evidence>
<evidence type="ECO:0000256" key="4">
    <source>
        <dbReference type="ARBA" id="ARBA00022840"/>
    </source>
</evidence>
<evidence type="ECO:0000259" key="6">
    <source>
        <dbReference type="PROSITE" id="PS50011"/>
    </source>
</evidence>
<dbReference type="Proteomes" id="UP001379533">
    <property type="component" value="Chromosome"/>
</dbReference>